<evidence type="ECO:0000256" key="2">
    <source>
        <dbReference type="ARBA" id="ARBA00022692"/>
    </source>
</evidence>
<reference evidence="7" key="2">
    <citation type="submission" date="2014-03" db="EMBL/GenBank/DDBJ databases">
        <title>The whipworm genome and dual-species transcriptomics of an intimate host-pathogen interaction.</title>
        <authorList>
            <person name="Foth B.J."/>
            <person name="Tsai I.J."/>
            <person name="Reid A.J."/>
            <person name="Bancroft A.J."/>
            <person name="Nichol S."/>
            <person name="Tracey A."/>
            <person name="Holroyd N."/>
            <person name="Cotton J.A."/>
            <person name="Stanley E.J."/>
            <person name="Zarowiecki M."/>
            <person name="Liu J.Z."/>
            <person name="Huckvale T."/>
            <person name="Cooper P.J."/>
            <person name="Grencis R.K."/>
            <person name="Berriman M."/>
        </authorList>
    </citation>
    <scope>NUCLEOTIDE SEQUENCE [LARGE SCALE GENOMIC DNA]</scope>
</reference>
<dbReference type="EMBL" id="HG805963">
    <property type="protein sequence ID" value="CDW55554.1"/>
    <property type="molecule type" value="Genomic_DNA"/>
</dbReference>
<comment type="subcellular location">
    <subcellularLocation>
        <location evidence="1">Endomembrane system</location>
    </subcellularLocation>
</comment>
<evidence type="ECO:0000256" key="1">
    <source>
        <dbReference type="ARBA" id="ARBA00004308"/>
    </source>
</evidence>
<dbReference type="InterPro" id="IPR026859">
    <property type="entry name" value="Myosin-bd"/>
</dbReference>
<evidence type="ECO:0000313" key="8">
    <source>
        <dbReference type="Proteomes" id="UP000030665"/>
    </source>
</evidence>
<gene>
    <name evidence="7" type="ORF">TTRE_0000382701</name>
</gene>
<dbReference type="GO" id="GO:0017022">
    <property type="term" value="F:myosin binding"/>
    <property type="evidence" value="ECO:0007669"/>
    <property type="project" value="InterPro"/>
</dbReference>
<evidence type="ECO:0000256" key="5">
    <source>
        <dbReference type="SAM" id="Phobius"/>
    </source>
</evidence>
<feature type="domain" description="Myosin-binding" evidence="6">
    <location>
        <begin position="135"/>
        <end position="236"/>
    </location>
</feature>
<feature type="transmembrane region" description="Helical" evidence="5">
    <location>
        <begin position="114"/>
        <end position="134"/>
    </location>
</feature>
<keyword evidence="2 5" id="KW-0812">Transmembrane</keyword>
<proteinExistence type="predicted"/>
<dbReference type="Proteomes" id="UP000030665">
    <property type="component" value="Unassembled WGS sequence"/>
</dbReference>
<dbReference type="Pfam" id="PF12632">
    <property type="entry name" value="Vezatin"/>
    <property type="match status" value="1"/>
</dbReference>
<organism evidence="7 8">
    <name type="scientific">Trichuris trichiura</name>
    <name type="common">Whipworm</name>
    <name type="synonym">Trichocephalus trichiurus</name>
    <dbReference type="NCBI Taxonomy" id="36087"/>
    <lineage>
        <taxon>Eukaryota</taxon>
        <taxon>Metazoa</taxon>
        <taxon>Ecdysozoa</taxon>
        <taxon>Nematoda</taxon>
        <taxon>Enoplea</taxon>
        <taxon>Dorylaimia</taxon>
        <taxon>Trichinellida</taxon>
        <taxon>Trichuridae</taxon>
        <taxon>Trichuris</taxon>
    </lineage>
</organism>
<evidence type="ECO:0000256" key="4">
    <source>
        <dbReference type="ARBA" id="ARBA00023136"/>
    </source>
</evidence>
<evidence type="ECO:0000259" key="6">
    <source>
        <dbReference type="Pfam" id="PF12632"/>
    </source>
</evidence>
<evidence type="ECO:0000256" key="3">
    <source>
        <dbReference type="ARBA" id="ARBA00022989"/>
    </source>
</evidence>
<protein>
    <submittedName>
        <fullName evidence="7">Vezatin, adherens junctions transmembrane protein</fullName>
    </submittedName>
</protein>
<feature type="transmembrane region" description="Helical" evidence="5">
    <location>
        <begin position="140"/>
        <end position="161"/>
    </location>
</feature>
<dbReference type="AlphaFoldDB" id="A0A077Z6U7"/>
<accession>A0A077Z6U7</accession>
<sequence>MSDETGFRTVVFKQSPFYDYLNRSNVLEEVADKEDIVESTHSFTEEALKGKELISTWYDSLKRMAYELCFCIERHIRLKLLAHVLKSTLLLDEDIACLKMVQEKWSNSSITGELLHRFGFRVIVCLTVFTSLVAASLSHWLLWTVIALVAFGLLVVFGYLLKWKRTVSSLAYFVELQLNFDSQVRKMLRLIREQEIVCFGCLRDSKQASSLLSYAAFNPSVCFELRASISDTCKALFISKFYWDDADLNLAFKVFPIDVDVAYLEFEQQLEGSLPLSFLKRIFLVTRVTRSRYLRAFVFHYCERSSLAMKELHACNERCRECVETLSSLLTAHSNLQRHCSSLNAISKQWEKKSADQRNNLFAIFFRSAASHLRFALEGCADFAEKLENVPDIVEQSDSCEVFLNTLLNELRCAIASLEDAVAIQKHAVVKIANDKGDHVCLPKSSPSRSHITETASSADERIIMDEVFEACTSRTENKEQVGHENCEIEGKTCPFERVVLNELKNVLKSRRKDMEIREERARQRLYGAQVETSSSSNVQNACELREVPSETMQRSELVDANKNEEKLKDSFQLDNTNNFVMPVELRNQFVKNLQSALSGRFQ</sequence>
<keyword evidence="3 5" id="KW-1133">Transmembrane helix</keyword>
<keyword evidence="4 5" id="KW-0472">Membrane</keyword>
<reference evidence="7" key="1">
    <citation type="submission" date="2014-01" db="EMBL/GenBank/DDBJ databases">
        <authorList>
            <person name="Aslett M."/>
        </authorList>
    </citation>
    <scope>NUCLEOTIDE SEQUENCE</scope>
</reference>
<name>A0A077Z6U7_TRITR</name>
<dbReference type="OrthoDB" id="10308824at2759"/>
<dbReference type="GO" id="GO:0012505">
    <property type="term" value="C:endomembrane system"/>
    <property type="evidence" value="ECO:0007669"/>
    <property type="project" value="UniProtKB-SubCell"/>
</dbReference>
<evidence type="ECO:0000313" key="7">
    <source>
        <dbReference type="EMBL" id="CDW55554.1"/>
    </source>
</evidence>
<keyword evidence="8" id="KW-1185">Reference proteome</keyword>